<feature type="compositionally biased region" description="Basic and acidic residues" evidence="1">
    <location>
        <begin position="624"/>
        <end position="650"/>
    </location>
</feature>
<protein>
    <recommendedName>
        <fullName evidence="4">A-kinase anchor protein 2 C-terminal domain-containing protein</fullName>
    </recommendedName>
</protein>
<dbReference type="InterPro" id="IPR042779">
    <property type="entry name" value="MISP/MISP3-like"/>
</dbReference>
<keyword evidence="3" id="KW-1185">Reference proteome</keyword>
<evidence type="ECO:0000313" key="3">
    <source>
        <dbReference type="Proteomes" id="UP000005408"/>
    </source>
</evidence>
<feature type="region of interest" description="Disordered" evidence="1">
    <location>
        <begin position="93"/>
        <end position="157"/>
    </location>
</feature>
<feature type="compositionally biased region" description="Basic and acidic residues" evidence="1">
    <location>
        <begin position="433"/>
        <end position="460"/>
    </location>
</feature>
<feature type="compositionally biased region" description="Low complexity" evidence="1">
    <location>
        <begin position="569"/>
        <end position="583"/>
    </location>
</feature>
<feature type="compositionally biased region" description="Polar residues" evidence="1">
    <location>
        <begin position="662"/>
        <end position="677"/>
    </location>
</feature>
<feature type="region of interest" description="Disordered" evidence="1">
    <location>
        <begin position="552"/>
        <end position="677"/>
    </location>
</feature>
<evidence type="ECO:0008006" key="4">
    <source>
        <dbReference type="Google" id="ProtNLM"/>
    </source>
</evidence>
<feature type="compositionally biased region" description="Polar residues" evidence="1">
    <location>
        <begin position="9"/>
        <end position="18"/>
    </location>
</feature>
<feature type="compositionally biased region" description="Polar residues" evidence="1">
    <location>
        <begin position="384"/>
        <end position="408"/>
    </location>
</feature>
<dbReference type="PANTHER" id="PTHR18839:SF0">
    <property type="entry name" value="MITOTIC INTERACTOR AND SUBSTRATE OF PLK1 ISOFORM X1-RELATED"/>
    <property type="match status" value="1"/>
</dbReference>
<dbReference type="EnsemblMetazoa" id="G1456.5">
    <property type="protein sequence ID" value="G1456.5:cds"/>
    <property type="gene ID" value="G1456"/>
</dbReference>
<feature type="compositionally biased region" description="Polar residues" evidence="1">
    <location>
        <begin position="250"/>
        <end position="262"/>
    </location>
</feature>
<feature type="region of interest" description="Disordered" evidence="1">
    <location>
        <begin position="335"/>
        <end position="509"/>
    </location>
</feature>
<dbReference type="EnsemblMetazoa" id="G1456.4">
    <property type="protein sequence ID" value="G1456.4:cds"/>
    <property type="gene ID" value="G1456"/>
</dbReference>
<feature type="compositionally biased region" description="Basic and acidic residues" evidence="1">
    <location>
        <begin position="117"/>
        <end position="131"/>
    </location>
</feature>
<dbReference type="AlphaFoldDB" id="A0A8W8IKT3"/>
<feature type="region of interest" description="Disordered" evidence="1">
    <location>
        <begin position="1"/>
        <end position="28"/>
    </location>
</feature>
<dbReference type="PANTHER" id="PTHR18839">
    <property type="entry name" value="MITOTIC INTERACTOR AND SUBSTRATE OF PLK1 MISP FAMILY MEMBER"/>
    <property type="match status" value="1"/>
</dbReference>
<feature type="compositionally biased region" description="Polar residues" evidence="1">
    <location>
        <begin position="93"/>
        <end position="116"/>
    </location>
</feature>
<accession>A0A8W8IKT3</accession>
<feature type="compositionally biased region" description="Low complexity" evidence="1">
    <location>
        <begin position="409"/>
        <end position="420"/>
    </location>
</feature>
<organism evidence="2 3">
    <name type="scientific">Magallana gigas</name>
    <name type="common">Pacific oyster</name>
    <name type="synonym">Crassostrea gigas</name>
    <dbReference type="NCBI Taxonomy" id="29159"/>
    <lineage>
        <taxon>Eukaryota</taxon>
        <taxon>Metazoa</taxon>
        <taxon>Spiralia</taxon>
        <taxon>Lophotrochozoa</taxon>
        <taxon>Mollusca</taxon>
        <taxon>Bivalvia</taxon>
        <taxon>Autobranchia</taxon>
        <taxon>Pteriomorphia</taxon>
        <taxon>Ostreida</taxon>
        <taxon>Ostreoidea</taxon>
        <taxon>Ostreidae</taxon>
        <taxon>Magallana</taxon>
    </lineage>
</organism>
<evidence type="ECO:0000313" key="2">
    <source>
        <dbReference type="EnsemblMetazoa" id="G1456.4:cds"/>
    </source>
</evidence>
<dbReference type="Proteomes" id="UP000005408">
    <property type="component" value="Unassembled WGS sequence"/>
</dbReference>
<name>A0A8W8IKT3_MAGGI</name>
<feature type="compositionally biased region" description="Basic and acidic residues" evidence="1">
    <location>
        <begin position="336"/>
        <end position="367"/>
    </location>
</feature>
<evidence type="ECO:0000256" key="1">
    <source>
        <dbReference type="SAM" id="MobiDB-lite"/>
    </source>
</evidence>
<proteinExistence type="predicted"/>
<reference evidence="2" key="1">
    <citation type="submission" date="2022-08" db="UniProtKB">
        <authorList>
            <consortium name="EnsemblMetazoa"/>
        </authorList>
    </citation>
    <scope>IDENTIFICATION</scope>
    <source>
        <strain evidence="2">05x7-T-G4-1.051#20</strain>
    </source>
</reference>
<sequence>SLCKRLGENRNQSLTWTESKPADVKSSVSLDVNGEKDLLSPVKTKGTPVNFEEKPPKVDLYSHNVVQEDGNTDTVNRESIADLSSTRKQWETLLQTSGTSETTPSKVNPKKSNTTVKHWEVKLPYKPEPSPKTEPNPENQDTQPKKSFKMEDDPYANESAIEREIRLANEREEMLRKEQEERMELAKRQNASKNQVNAKMFENENNNNNTDFKAMYHEMTEADRGSELQKRESLIQQEIEEQKEREEALTTKTPSTVTPQDGDNQENSRESLIAKEIRLQKEREEEIAKRHSLKKEPEIPQQEPAKAEPVSSEPEKMEAPITKKNQVTYEEAIQEPFHHGGESLIAKELREAKEREEEIRRMRERTVGGKSASPAPVSASQPSIKPQTPTQETVKKTWQPSPSVQTPKVSSHTSSRSVRVQPIPDSTDEDETDSKPVEKKETPIEREIRLARERENELRVQKGLPLLSEPVKPAEDDSQSKSSGGEDSVSYSYRSKVNTAEGNKSMRNFASSRLQNEILKQKEREHKLRDEGKILSTSEEHIGTFKYTEVAGIPKSDGPVKRNFVTRKSTSSLPLPGDSPSSSNTPSENGDVEPPKMSPQISKEEPVKYKRSTVKTGGASFSYRESRNQAESKIEKELREMREREEELKKARGGTLSPPTSPRDNNLSSRKAQFEQV</sequence>
<feature type="compositionally biased region" description="Basic and acidic residues" evidence="1">
    <location>
        <begin position="177"/>
        <end position="187"/>
    </location>
</feature>
<feature type="compositionally biased region" description="Low complexity" evidence="1">
    <location>
        <begin position="371"/>
        <end position="383"/>
    </location>
</feature>
<feature type="compositionally biased region" description="Basic and acidic residues" evidence="1">
    <location>
        <begin position="214"/>
        <end position="233"/>
    </location>
</feature>
<feature type="compositionally biased region" description="Basic and acidic residues" evidence="1">
    <location>
        <begin position="266"/>
        <end position="298"/>
    </location>
</feature>
<feature type="compositionally biased region" description="Polar residues" evidence="1">
    <location>
        <begin position="480"/>
        <end position="509"/>
    </location>
</feature>
<feature type="compositionally biased region" description="Basic and acidic residues" evidence="1">
    <location>
        <begin position="240"/>
        <end position="249"/>
    </location>
</feature>
<feature type="region of interest" description="Disordered" evidence="1">
    <location>
        <begin position="177"/>
        <end position="320"/>
    </location>
</feature>